<protein>
    <submittedName>
        <fullName evidence="2">Uncharacterized protein</fullName>
    </submittedName>
</protein>
<reference evidence="2 3" key="1">
    <citation type="journal article" date="2020" name="Fungal Divers.">
        <title>Resolving the Mortierellaceae phylogeny through synthesis of multi-gene phylogenetics and phylogenomics.</title>
        <authorList>
            <person name="Vandepol N."/>
            <person name="Liber J."/>
            <person name="Desiro A."/>
            <person name="Na H."/>
            <person name="Kennedy M."/>
            <person name="Barry K."/>
            <person name="Grigoriev I.V."/>
            <person name="Miller A.N."/>
            <person name="O'Donnell K."/>
            <person name="Stajich J.E."/>
            <person name="Bonito G."/>
        </authorList>
    </citation>
    <scope>NUCLEOTIDE SEQUENCE [LARGE SCALE GENOMIC DNA]</scope>
    <source>
        <strain evidence="2 3">AD045</strain>
    </source>
</reference>
<evidence type="ECO:0000313" key="3">
    <source>
        <dbReference type="Proteomes" id="UP001194696"/>
    </source>
</evidence>
<evidence type="ECO:0000313" key="2">
    <source>
        <dbReference type="EMBL" id="KAG0296563.1"/>
    </source>
</evidence>
<dbReference type="Proteomes" id="UP001194696">
    <property type="component" value="Unassembled WGS sequence"/>
</dbReference>
<feature type="coiled-coil region" evidence="1">
    <location>
        <begin position="205"/>
        <end position="239"/>
    </location>
</feature>
<gene>
    <name evidence="2" type="ORF">BGZ96_009142</name>
</gene>
<proteinExistence type="predicted"/>
<dbReference type="SUPFAM" id="SSF52047">
    <property type="entry name" value="RNI-like"/>
    <property type="match status" value="1"/>
</dbReference>
<comment type="caution">
    <text evidence="2">The sequence shown here is derived from an EMBL/GenBank/DDBJ whole genome shotgun (WGS) entry which is preliminary data.</text>
</comment>
<organism evidence="2 3">
    <name type="scientific">Linnemannia gamsii</name>
    <dbReference type="NCBI Taxonomy" id="64522"/>
    <lineage>
        <taxon>Eukaryota</taxon>
        <taxon>Fungi</taxon>
        <taxon>Fungi incertae sedis</taxon>
        <taxon>Mucoromycota</taxon>
        <taxon>Mortierellomycotina</taxon>
        <taxon>Mortierellomycetes</taxon>
        <taxon>Mortierellales</taxon>
        <taxon>Mortierellaceae</taxon>
        <taxon>Linnemannia</taxon>
    </lineage>
</organism>
<dbReference type="EMBL" id="JAAAIM010000054">
    <property type="protein sequence ID" value="KAG0296563.1"/>
    <property type="molecule type" value="Genomic_DNA"/>
</dbReference>
<keyword evidence="3" id="KW-1185">Reference proteome</keyword>
<dbReference type="InterPro" id="IPR032675">
    <property type="entry name" value="LRR_dom_sf"/>
</dbReference>
<accession>A0ABQ7KDF4</accession>
<evidence type="ECO:0000256" key="1">
    <source>
        <dbReference type="SAM" id="Coils"/>
    </source>
</evidence>
<dbReference type="Gene3D" id="3.80.10.10">
    <property type="entry name" value="Ribonuclease Inhibitor"/>
    <property type="match status" value="1"/>
</dbReference>
<name>A0ABQ7KDF4_9FUNG</name>
<keyword evidence="1" id="KW-0175">Coiled coil</keyword>
<sequence>MTLCQRFRQGDKEKSLEVRKDKITGDLYSRITDIQRIFPDAVEFEVNGVILNFLEDEDEQEYDPKRIAHYHNDIVNIVVASSAPVSSGPLSSAPFFNSGNPSLPPQSLSSQDVDPVVSNLSLQPAPPPVSIALVRTPLQHLAPPLSSSSSITFQAAALARPMAMLSTMEMGITQLQQQLDRSTNQQSVHHQQLLQQLIDMMAQQNELVRQQNIMLQEQAASKEREERILQEQAESKIREEQMLKMQQETIDRLTINQQRVEAILVQNYELHEYPIPRLFVVLPDSFSDWDPRNVLMERFRLYFLCECSDDCGLRPNQCTSSDQLRITAADAHTPISVKNSIHLAKHDGYELSRPTEFFDQYGPYVLGMLRILQHCLAVAAVAAPVAALADNGLKDIMDGVKSISENTIEAVNMSINILENKLGDSDVADGLAITACNGQEDNIMFENIAALEGADLRRLDTFLRNNDRDKILGNLYRITNEQGHVKWVCFEHYKETYRRTALSSFVQSVEASGGIYDPHLGQVTISLKSSTTSKNFFRLLASQAPAVQILDVTLDWNFGSTDLATLADMVAKSNVKVVKLDLQDDHTFGAGVASLRPGKGRYHSLLGLLSNTKLRSLQFFNFYLMGTRTSNLSSSFSAPWLQSFQFFGRVTVEDRIRLTNIISYCSQLVDLKLDCQGEWGFMDLDLHQAIFSLKNLRSLHLAGWGRGRGKKWNGDEENLLVDPQPMKEVIYPILLANSQYLTKIIRQSSAVLEVLVLYHRYQLATIDITSGASSITPHLVGPGEKFSEPLPSHLHLSALTHLDLQVHLTERSLQYLSTILPRLSLVHFGCSENTYELLNNCDFATLKSLSIQDMGNVDLVRVLDTMIDGTLGPFCAGLEQLFLYEGHSFGGVPTKLLKSVQLTRLYLDSVYPGNLTALLEAVELSKLEKLSICSSRYTPGAERALAKRIGEFPESLVIQLDEVSSKYYTKLDGGFRTTEGSPNLLPRHRVTRMDDTNVKEHHYRFLQPILPVYSF</sequence>